<organism evidence="1 2">
    <name type="scientific">Cylicostephanus goldi</name>
    <name type="common">Nematode worm</name>
    <dbReference type="NCBI Taxonomy" id="71465"/>
    <lineage>
        <taxon>Eukaryota</taxon>
        <taxon>Metazoa</taxon>
        <taxon>Ecdysozoa</taxon>
        <taxon>Nematoda</taxon>
        <taxon>Chromadorea</taxon>
        <taxon>Rhabditida</taxon>
        <taxon>Rhabditina</taxon>
        <taxon>Rhabditomorpha</taxon>
        <taxon>Strongyloidea</taxon>
        <taxon>Strongylidae</taxon>
        <taxon>Cylicostephanus</taxon>
    </lineage>
</organism>
<dbReference type="AlphaFoldDB" id="A0A3P7MEX6"/>
<gene>
    <name evidence="1" type="ORF">CGOC_LOCUS10829</name>
</gene>
<dbReference type="Proteomes" id="UP000271889">
    <property type="component" value="Unassembled WGS sequence"/>
</dbReference>
<proteinExistence type="predicted"/>
<name>A0A3P7MEX6_CYLGO</name>
<reference evidence="1 2" key="1">
    <citation type="submission" date="2018-11" db="EMBL/GenBank/DDBJ databases">
        <authorList>
            <consortium name="Pathogen Informatics"/>
        </authorList>
    </citation>
    <scope>NUCLEOTIDE SEQUENCE [LARGE SCALE GENOMIC DNA]</scope>
</reference>
<evidence type="ECO:0000313" key="1">
    <source>
        <dbReference type="EMBL" id="VDN28015.1"/>
    </source>
</evidence>
<protein>
    <submittedName>
        <fullName evidence="1">Uncharacterized protein</fullName>
    </submittedName>
</protein>
<dbReference type="EMBL" id="UYRV01113135">
    <property type="protein sequence ID" value="VDN28015.1"/>
    <property type="molecule type" value="Genomic_DNA"/>
</dbReference>
<accession>A0A3P7MEX6</accession>
<evidence type="ECO:0000313" key="2">
    <source>
        <dbReference type="Proteomes" id="UP000271889"/>
    </source>
</evidence>
<keyword evidence="2" id="KW-1185">Reference proteome</keyword>
<sequence>MLFVSGVFRWVTKTGQFSHICDRPIGALLSRRIPQVTKTGQSSHIRTAKDGTIFSYPYCEVHVFRWVTKTGHSSQIVLRSPTRSCVSLQKTALERFVGGP</sequence>